<dbReference type="Gene3D" id="3.30.1490.300">
    <property type="match status" value="1"/>
</dbReference>
<evidence type="ECO:0000313" key="4">
    <source>
        <dbReference type="Proteomes" id="UP000769766"/>
    </source>
</evidence>
<feature type="region of interest" description="Disordered" evidence="1">
    <location>
        <begin position="468"/>
        <end position="500"/>
    </location>
</feature>
<evidence type="ECO:0000313" key="3">
    <source>
        <dbReference type="EMBL" id="MBI2875703.1"/>
    </source>
</evidence>
<accession>A0A932CLP2</accession>
<dbReference type="InterPro" id="IPR007813">
    <property type="entry name" value="PilN"/>
</dbReference>
<organism evidence="3 4">
    <name type="scientific">Tectimicrobiota bacterium</name>
    <dbReference type="NCBI Taxonomy" id="2528274"/>
    <lineage>
        <taxon>Bacteria</taxon>
        <taxon>Pseudomonadati</taxon>
        <taxon>Nitrospinota/Tectimicrobiota group</taxon>
        <taxon>Candidatus Tectimicrobiota</taxon>
    </lineage>
</organism>
<dbReference type="InterPro" id="IPR043129">
    <property type="entry name" value="ATPase_NBD"/>
</dbReference>
<keyword evidence="2" id="KW-0812">Transmembrane</keyword>
<feature type="compositionally biased region" description="Basic and acidic residues" evidence="1">
    <location>
        <begin position="475"/>
        <end position="485"/>
    </location>
</feature>
<dbReference type="CDD" id="cd24049">
    <property type="entry name" value="ASKHA_NBD_PilM"/>
    <property type="match status" value="1"/>
</dbReference>
<dbReference type="PANTHER" id="PTHR32432:SF3">
    <property type="entry name" value="ETHANOLAMINE UTILIZATION PROTEIN EUTJ"/>
    <property type="match status" value="1"/>
</dbReference>
<proteinExistence type="predicted"/>
<sequence>MRHFLTSLGIEIREEAVVLAYLRKTFQRVQLAGQKVIPLEGDARERDKCLVQGIKDFLAQHRLRPHRVTLGLPRSLVFLRFLELPPVSPEDLFQMLPYELERHLPFSVGDIYFSYQILGRGEEQKILLVAVKRETLDRYLELLDWVGLRPQVVDMTSLATCNALGYKRESGAEESWALVDLGGHQMELTLFGEGMLRYSRMVPLPDPASWIDQLKEEWRIAKHHANGNDRMASPVPSQVLLSGTGARQELCTQLQQALGYPSFTPQLPLGILPPGEKDLHVPSFITPLGLALRGVARLRFQVNLLPAEEEKKPEARGLAVGITLTLLTSTLALALALFYGEYRRDQAALKELNQAVAALKPRVAAVQRLQKEVGHYQSRIAAFRDLAGSRVSQLQLLKDITTIVPPTVWLTNYLFSENKIDLSGQADSASVLISLLEGSPLLRNVQFDSPITKVGTKEQFRLKLELEGAIPAGGDHGERKSGEGGRRRKSPGFRESRRGR</sequence>
<evidence type="ECO:0000256" key="2">
    <source>
        <dbReference type="SAM" id="Phobius"/>
    </source>
</evidence>
<dbReference type="PANTHER" id="PTHR32432">
    <property type="entry name" value="CELL DIVISION PROTEIN FTSA-RELATED"/>
    <property type="match status" value="1"/>
</dbReference>
<feature type="transmembrane region" description="Helical" evidence="2">
    <location>
        <begin position="318"/>
        <end position="340"/>
    </location>
</feature>
<reference evidence="3" key="1">
    <citation type="submission" date="2020-07" db="EMBL/GenBank/DDBJ databases">
        <title>Huge and variable diversity of episymbiotic CPR bacteria and DPANN archaea in groundwater ecosystems.</title>
        <authorList>
            <person name="He C.Y."/>
            <person name="Keren R."/>
            <person name="Whittaker M."/>
            <person name="Farag I.F."/>
            <person name="Doudna J."/>
            <person name="Cate J.H.D."/>
            <person name="Banfield J.F."/>
        </authorList>
    </citation>
    <scope>NUCLEOTIDE SEQUENCE</scope>
    <source>
        <strain evidence="3">NC_groundwater_672_Ag_B-0.1um_62_36</strain>
    </source>
</reference>
<dbReference type="SUPFAM" id="SSF53067">
    <property type="entry name" value="Actin-like ATPase domain"/>
    <property type="match status" value="1"/>
</dbReference>
<dbReference type="InterPro" id="IPR050696">
    <property type="entry name" value="FtsA/MreB"/>
</dbReference>
<protein>
    <submittedName>
        <fullName evidence="3">Pilus assembly protein PilM</fullName>
    </submittedName>
</protein>
<dbReference type="EMBL" id="JACPRF010000068">
    <property type="protein sequence ID" value="MBI2875703.1"/>
    <property type="molecule type" value="Genomic_DNA"/>
</dbReference>
<dbReference type="InterPro" id="IPR005883">
    <property type="entry name" value="PilM"/>
</dbReference>
<dbReference type="Pfam" id="PF05137">
    <property type="entry name" value="PilN"/>
    <property type="match status" value="1"/>
</dbReference>
<keyword evidence="2" id="KW-0472">Membrane</keyword>
<name>A0A932CLP2_UNCTE</name>
<dbReference type="Proteomes" id="UP000769766">
    <property type="component" value="Unassembled WGS sequence"/>
</dbReference>
<comment type="caution">
    <text evidence="3">The sequence shown here is derived from an EMBL/GenBank/DDBJ whole genome shotgun (WGS) entry which is preliminary data.</text>
</comment>
<evidence type="ECO:0000256" key="1">
    <source>
        <dbReference type="SAM" id="MobiDB-lite"/>
    </source>
</evidence>
<dbReference type="Gene3D" id="3.30.420.40">
    <property type="match status" value="2"/>
</dbReference>
<keyword evidence="2" id="KW-1133">Transmembrane helix</keyword>
<gene>
    <name evidence="3" type="primary">pilM</name>
    <name evidence="3" type="ORF">HYY20_02345</name>
</gene>
<dbReference type="Pfam" id="PF11104">
    <property type="entry name" value="PilM_2"/>
    <property type="match status" value="1"/>
</dbReference>
<dbReference type="AlphaFoldDB" id="A0A932CLP2"/>